<proteinExistence type="predicted"/>
<protein>
    <recommendedName>
        <fullName evidence="1">DUF6194 domain-containing protein</fullName>
    </recommendedName>
</protein>
<comment type="caution">
    <text evidence="2">The sequence shown here is derived from an EMBL/GenBank/DDBJ whole genome shotgun (WGS) entry which is preliminary data.</text>
</comment>
<dbReference type="RefSeq" id="WP_172236700.1">
    <property type="nucleotide sequence ID" value="NZ_JABFDP010000011.1"/>
</dbReference>
<organism evidence="2 3">
    <name type="scientific">Bradyrhizobium denitrificans</name>
    <dbReference type="NCBI Taxonomy" id="2734912"/>
    <lineage>
        <taxon>Bacteria</taxon>
        <taxon>Pseudomonadati</taxon>
        <taxon>Pseudomonadota</taxon>
        <taxon>Alphaproteobacteria</taxon>
        <taxon>Hyphomicrobiales</taxon>
        <taxon>Nitrobacteraceae</taxon>
        <taxon>Bradyrhizobium</taxon>
    </lineage>
</organism>
<dbReference type="EMBL" id="JAFCLK010000026">
    <property type="protein sequence ID" value="MBR1139063.1"/>
    <property type="molecule type" value="Genomic_DNA"/>
</dbReference>
<keyword evidence="3" id="KW-1185">Reference proteome</keyword>
<accession>A0ABS5GCJ0</accession>
<dbReference type="InterPro" id="IPR045676">
    <property type="entry name" value="DUF6194"/>
</dbReference>
<dbReference type="Proteomes" id="UP001314635">
    <property type="component" value="Unassembled WGS sequence"/>
</dbReference>
<gene>
    <name evidence="2" type="ORF">JQ619_25205</name>
</gene>
<feature type="domain" description="DUF6194" evidence="1">
    <location>
        <begin position="5"/>
        <end position="135"/>
    </location>
</feature>
<reference evidence="3" key="1">
    <citation type="journal article" date="2021" name="ISME J.">
        <title>Evolutionary origin and ecological implication of a unique nif island in free-living Bradyrhizobium lineages.</title>
        <authorList>
            <person name="Tao J."/>
        </authorList>
    </citation>
    <scope>NUCLEOTIDE SEQUENCE [LARGE SCALE GENOMIC DNA]</scope>
    <source>
        <strain evidence="3">SZCCT0094</strain>
    </source>
</reference>
<evidence type="ECO:0000259" key="1">
    <source>
        <dbReference type="Pfam" id="PF19694"/>
    </source>
</evidence>
<evidence type="ECO:0000313" key="3">
    <source>
        <dbReference type="Proteomes" id="UP001314635"/>
    </source>
</evidence>
<name>A0ABS5GCJ0_9BRAD</name>
<sequence>MEIALKDICDWIQTEFEDVEVHDTTPDLYFLADGNTKFPFATIVTRDEDHDSSSQLNREGRYRLNFATDKETFQSLFPEIRGKADLQKASFDYQASDTFFPHPVYGAMRWVSVINPDSVWPKCKTLLARARKIRELRPNNW</sequence>
<dbReference type="Pfam" id="PF19694">
    <property type="entry name" value="DUF6194"/>
    <property type="match status" value="1"/>
</dbReference>
<evidence type="ECO:0000313" key="2">
    <source>
        <dbReference type="EMBL" id="MBR1139063.1"/>
    </source>
</evidence>